<dbReference type="Pfam" id="PF05093">
    <property type="entry name" value="CIAPIN1"/>
    <property type="match status" value="1"/>
</dbReference>
<evidence type="ECO:0000313" key="11">
    <source>
        <dbReference type="EMBL" id="CAH2050663.1"/>
    </source>
</evidence>
<dbReference type="AlphaFoldDB" id="A0AAU9RWP4"/>
<comment type="similarity">
    <text evidence="3">Belongs to the anamorsin family.</text>
</comment>
<keyword evidence="12" id="KW-1185">Reference proteome</keyword>
<keyword evidence="8" id="KW-0411">Iron-sulfur</keyword>
<evidence type="ECO:0000256" key="6">
    <source>
        <dbReference type="ARBA" id="ARBA00022723"/>
    </source>
</evidence>
<dbReference type="EMBL" id="CAJVSB020000420">
    <property type="protein sequence ID" value="CAH2050663.1"/>
    <property type="molecule type" value="Genomic_DNA"/>
</dbReference>
<evidence type="ECO:0000313" key="12">
    <source>
        <dbReference type="Proteomes" id="UP000836841"/>
    </source>
</evidence>
<feature type="domain" description="Anamorsin C-terminal" evidence="10">
    <location>
        <begin position="122"/>
        <end position="159"/>
    </location>
</feature>
<evidence type="ECO:0000256" key="3">
    <source>
        <dbReference type="ARBA" id="ARBA00008169"/>
    </source>
</evidence>
<protein>
    <recommendedName>
        <fullName evidence="10">Anamorsin C-terminal domain-containing protein</fullName>
    </recommendedName>
</protein>
<dbReference type="GO" id="GO:0046872">
    <property type="term" value="F:metal ion binding"/>
    <property type="evidence" value="ECO:0007669"/>
    <property type="project" value="UniProtKB-KW"/>
</dbReference>
<dbReference type="PANTHER" id="PTHR13273">
    <property type="entry name" value="ANAMORSIN"/>
    <property type="match status" value="1"/>
</dbReference>
<accession>A0AAU9RWP4</accession>
<evidence type="ECO:0000259" key="10">
    <source>
        <dbReference type="Pfam" id="PF05093"/>
    </source>
</evidence>
<evidence type="ECO:0000256" key="5">
    <source>
        <dbReference type="ARBA" id="ARBA00022490"/>
    </source>
</evidence>
<dbReference type="PANTHER" id="PTHR13273:SF14">
    <property type="entry name" value="ANAMORSIN"/>
    <property type="match status" value="1"/>
</dbReference>
<reference evidence="11 12" key="1">
    <citation type="submission" date="2022-03" db="EMBL/GenBank/DDBJ databases">
        <authorList>
            <person name="Nunn A."/>
            <person name="Chopra R."/>
            <person name="Nunn A."/>
            <person name="Contreras Garrido A."/>
        </authorList>
    </citation>
    <scope>NUCLEOTIDE SEQUENCE [LARGE SCALE GENOMIC DNA]</scope>
</reference>
<sequence length="160" mass="17891">MNLAALHFVVLLVRDYDKIKARKPSWKSGSSFAIKRKPVKSLPKIEIDDDVDLIDEDSLLTEEDLKKPQLPPGKTLLVIVNLEVQGKPAKIAFVEGLRQRKNLFVWSTGKCSKLGAWHDDSITIQASPAYFFNCGLGDAFRCSTCPYRGLPPFKLGEKVC</sequence>
<evidence type="ECO:0000256" key="8">
    <source>
        <dbReference type="ARBA" id="ARBA00023014"/>
    </source>
</evidence>
<dbReference type="InterPro" id="IPR046408">
    <property type="entry name" value="CIAPIN1"/>
</dbReference>
<keyword evidence="5" id="KW-0963">Cytoplasm</keyword>
<comment type="subcellular location">
    <subcellularLocation>
        <location evidence="2">Cytoplasm</location>
    </subcellularLocation>
</comment>
<organism evidence="11 12">
    <name type="scientific">Thlaspi arvense</name>
    <name type="common">Field penny-cress</name>
    <dbReference type="NCBI Taxonomy" id="13288"/>
    <lineage>
        <taxon>Eukaryota</taxon>
        <taxon>Viridiplantae</taxon>
        <taxon>Streptophyta</taxon>
        <taxon>Embryophyta</taxon>
        <taxon>Tracheophyta</taxon>
        <taxon>Spermatophyta</taxon>
        <taxon>Magnoliopsida</taxon>
        <taxon>eudicotyledons</taxon>
        <taxon>Gunneridae</taxon>
        <taxon>Pentapetalae</taxon>
        <taxon>rosids</taxon>
        <taxon>malvids</taxon>
        <taxon>Brassicales</taxon>
        <taxon>Brassicaceae</taxon>
        <taxon>Thlaspideae</taxon>
        <taxon>Thlaspi</taxon>
    </lineage>
</organism>
<dbReference type="GO" id="GO:0005737">
    <property type="term" value="C:cytoplasm"/>
    <property type="evidence" value="ECO:0007669"/>
    <property type="project" value="UniProtKB-SubCell"/>
</dbReference>
<dbReference type="Proteomes" id="UP000836841">
    <property type="component" value="Unassembled WGS sequence"/>
</dbReference>
<evidence type="ECO:0000256" key="1">
    <source>
        <dbReference type="ARBA" id="ARBA00001966"/>
    </source>
</evidence>
<evidence type="ECO:0000256" key="2">
    <source>
        <dbReference type="ARBA" id="ARBA00004496"/>
    </source>
</evidence>
<name>A0AAU9RWP4_THLAR</name>
<evidence type="ECO:0000256" key="7">
    <source>
        <dbReference type="ARBA" id="ARBA00023004"/>
    </source>
</evidence>
<keyword evidence="6" id="KW-0479">Metal-binding</keyword>
<keyword evidence="7" id="KW-0408">Iron</keyword>
<keyword evidence="9" id="KW-0496">Mitochondrion</keyword>
<comment type="cofactor">
    <cofactor evidence="1">
        <name>[4Fe-4S] cluster</name>
        <dbReference type="ChEBI" id="CHEBI:49883"/>
    </cofactor>
</comment>
<dbReference type="GO" id="GO:0051539">
    <property type="term" value="F:4 iron, 4 sulfur cluster binding"/>
    <property type="evidence" value="ECO:0007669"/>
    <property type="project" value="UniProtKB-KW"/>
</dbReference>
<evidence type="ECO:0000256" key="4">
    <source>
        <dbReference type="ARBA" id="ARBA00022485"/>
    </source>
</evidence>
<gene>
    <name evidence="11" type="ORF">TAV2_LOCUS8606</name>
</gene>
<dbReference type="GO" id="GO:0016226">
    <property type="term" value="P:iron-sulfur cluster assembly"/>
    <property type="evidence" value="ECO:0007669"/>
    <property type="project" value="InterPro"/>
</dbReference>
<keyword evidence="4" id="KW-0004">4Fe-4S</keyword>
<proteinExistence type="inferred from homology"/>
<dbReference type="InterPro" id="IPR007785">
    <property type="entry name" value="Anamorsin"/>
</dbReference>
<evidence type="ECO:0000256" key="9">
    <source>
        <dbReference type="ARBA" id="ARBA00023128"/>
    </source>
</evidence>
<comment type="caution">
    <text evidence="11">The sequence shown here is derived from an EMBL/GenBank/DDBJ whole genome shotgun (WGS) entry which is preliminary data.</text>
</comment>